<dbReference type="EMBL" id="CP026721">
    <property type="protein sequence ID" value="QAV33917.1"/>
    <property type="molecule type" value="Genomic_DNA"/>
</dbReference>
<dbReference type="PANTHER" id="PTHR43861">
    <property type="entry name" value="TRANS-ACONITATE 2-METHYLTRANSFERASE-RELATED"/>
    <property type="match status" value="1"/>
</dbReference>
<evidence type="ECO:0000313" key="2">
    <source>
        <dbReference type="Proteomes" id="UP000288947"/>
    </source>
</evidence>
<sequence>MRKFKNSSEYYDYIANMYDAMYEGTYWNIAKKQIVFEINKYLPTLSDKHVLDVGCGTGFWSAWANRKGASVVCVEPSKNMIEKAKVRLKSVLSNEVDGRIEFLNCFAEDIGSYYPLDGQFDVVFLLGDVLSYVQDIHRTMKNIQKAAKKGAFVFGTVDNYYSYVKDVIVYGSWDDYEYLEKHQRLTIGSEFGTFEAHPFKPSELDELFEAYSFEVVELTALASFPSLELSIKYGRHLINEAEHLFFVAQKN</sequence>
<reference evidence="1 2" key="1">
    <citation type="submission" date="2018-01" db="EMBL/GenBank/DDBJ databases">
        <title>The whole genome sequencing and assembly of Fervidobacterium changbaicum CBS-1 strain.</title>
        <authorList>
            <person name="Kim J.-Y."/>
            <person name="Park M.-K."/>
            <person name="Yi H."/>
            <person name="Bahn Y.-S."/>
            <person name="Kim J.F."/>
            <person name="Lee D.-W."/>
        </authorList>
    </citation>
    <scope>NUCLEOTIDE SEQUENCE [LARGE SCALE GENOMIC DNA]</scope>
    <source>
        <strain evidence="1 2">CBS-1</strain>
    </source>
</reference>
<gene>
    <name evidence="1" type="ORF">CBS1_09540</name>
</gene>
<dbReference type="Pfam" id="PF13489">
    <property type="entry name" value="Methyltransf_23"/>
    <property type="match status" value="1"/>
</dbReference>
<accession>A0AAE5XC44</accession>
<evidence type="ECO:0000313" key="1">
    <source>
        <dbReference type="EMBL" id="QAV33917.1"/>
    </source>
</evidence>
<dbReference type="GO" id="GO:0008168">
    <property type="term" value="F:methyltransferase activity"/>
    <property type="evidence" value="ECO:0007669"/>
    <property type="project" value="UniProtKB-KW"/>
</dbReference>
<dbReference type="AlphaFoldDB" id="A0AAE5XC44"/>
<keyword evidence="1" id="KW-0489">Methyltransferase</keyword>
<dbReference type="CDD" id="cd02440">
    <property type="entry name" value="AdoMet_MTases"/>
    <property type="match status" value="1"/>
</dbReference>
<keyword evidence="2" id="KW-1185">Reference proteome</keyword>
<dbReference type="SUPFAM" id="SSF53335">
    <property type="entry name" value="S-adenosyl-L-methionine-dependent methyltransferases"/>
    <property type="match status" value="1"/>
</dbReference>
<protein>
    <submittedName>
        <fullName evidence="1">Class I SAM-dependent methyltransferase</fullName>
    </submittedName>
</protein>
<dbReference type="Proteomes" id="UP000288947">
    <property type="component" value="Chromosome"/>
</dbReference>
<dbReference type="Gene3D" id="3.40.50.150">
    <property type="entry name" value="Vaccinia Virus protein VP39"/>
    <property type="match status" value="1"/>
</dbReference>
<proteinExistence type="predicted"/>
<keyword evidence="1" id="KW-0808">Transferase</keyword>
<dbReference type="GO" id="GO:0032259">
    <property type="term" value="P:methylation"/>
    <property type="evidence" value="ECO:0007669"/>
    <property type="project" value="UniProtKB-KW"/>
</dbReference>
<organism evidence="1 2">
    <name type="scientific">Fervidobacterium changbaicum</name>
    <dbReference type="NCBI Taxonomy" id="310769"/>
    <lineage>
        <taxon>Bacteria</taxon>
        <taxon>Thermotogati</taxon>
        <taxon>Thermotogota</taxon>
        <taxon>Thermotogae</taxon>
        <taxon>Thermotogales</taxon>
        <taxon>Fervidobacteriaceae</taxon>
        <taxon>Fervidobacterium</taxon>
    </lineage>
</organism>
<name>A0AAE5XC44_9BACT</name>
<dbReference type="RefSeq" id="WP_033191346.1">
    <property type="nucleotide sequence ID" value="NZ_CP026721.1"/>
</dbReference>
<dbReference type="InterPro" id="IPR029063">
    <property type="entry name" value="SAM-dependent_MTases_sf"/>
</dbReference>